<dbReference type="InParanoid" id="A0A165QFQ1"/>
<dbReference type="OrthoDB" id="2896642at2759"/>
<keyword evidence="3" id="KW-1185">Reference proteome</keyword>
<feature type="chain" id="PRO_5007864913" evidence="1">
    <location>
        <begin position="19"/>
        <end position="322"/>
    </location>
</feature>
<organism evidence="2 3">
    <name type="scientific">Exidia glandulosa HHB12029</name>
    <dbReference type="NCBI Taxonomy" id="1314781"/>
    <lineage>
        <taxon>Eukaryota</taxon>
        <taxon>Fungi</taxon>
        <taxon>Dikarya</taxon>
        <taxon>Basidiomycota</taxon>
        <taxon>Agaricomycotina</taxon>
        <taxon>Agaricomycetes</taxon>
        <taxon>Auriculariales</taxon>
        <taxon>Exidiaceae</taxon>
        <taxon>Exidia</taxon>
    </lineage>
</organism>
<accession>A0A165QFQ1</accession>
<evidence type="ECO:0000256" key="1">
    <source>
        <dbReference type="SAM" id="SignalP"/>
    </source>
</evidence>
<dbReference type="EMBL" id="KV425883">
    <property type="protein sequence ID" value="KZW03545.1"/>
    <property type="molecule type" value="Genomic_DNA"/>
</dbReference>
<dbReference type="PANTHER" id="PTHR42060">
    <property type="entry name" value="NHL REPEAT-CONTAINING PROTEIN-RELATED"/>
    <property type="match status" value="1"/>
</dbReference>
<dbReference type="Gene3D" id="2.120.10.30">
    <property type="entry name" value="TolB, C-terminal domain"/>
    <property type="match status" value="1"/>
</dbReference>
<dbReference type="AlphaFoldDB" id="A0A165QFQ1"/>
<evidence type="ECO:0000313" key="2">
    <source>
        <dbReference type="EMBL" id="KZW03545.1"/>
    </source>
</evidence>
<dbReference type="Proteomes" id="UP000077266">
    <property type="component" value="Unassembled WGS sequence"/>
</dbReference>
<feature type="signal peptide" evidence="1">
    <location>
        <begin position="1"/>
        <end position="18"/>
    </location>
</feature>
<reference evidence="2 3" key="1">
    <citation type="journal article" date="2016" name="Mol. Biol. Evol.">
        <title>Comparative Genomics of Early-Diverging Mushroom-Forming Fungi Provides Insights into the Origins of Lignocellulose Decay Capabilities.</title>
        <authorList>
            <person name="Nagy L.G."/>
            <person name="Riley R."/>
            <person name="Tritt A."/>
            <person name="Adam C."/>
            <person name="Daum C."/>
            <person name="Floudas D."/>
            <person name="Sun H."/>
            <person name="Yadav J.S."/>
            <person name="Pangilinan J."/>
            <person name="Larsson K.H."/>
            <person name="Matsuura K."/>
            <person name="Barry K."/>
            <person name="Labutti K."/>
            <person name="Kuo R."/>
            <person name="Ohm R.A."/>
            <person name="Bhattacharya S.S."/>
            <person name="Shirouzu T."/>
            <person name="Yoshinaga Y."/>
            <person name="Martin F.M."/>
            <person name="Grigoriev I.V."/>
            <person name="Hibbett D.S."/>
        </authorList>
    </citation>
    <scope>NUCLEOTIDE SEQUENCE [LARGE SCALE GENOMIC DNA]</scope>
    <source>
        <strain evidence="2 3">HHB12029</strain>
    </source>
</reference>
<keyword evidence="1" id="KW-0732">Signal</keyword>
<protein>
    <submittedName>
        <fullName evidence="2">Uncharacterized protein</fullName>
    </submittedName>
</protein>
<dbReference type="SUPFAM" id="SSF63829">
    <property type="entry name" value="Calcium-dependent phosphotriesterase"/>
    <property type="match status" value="1"/>
</dbReference>
<dbReference type="PANTHER" id="PTHR42060:SF1">
    <property type="entry name" value="NHL REPEAT-CONTAINING PROTEIN"/>
    <property type="match status" value="1"/>
</dbReference>
<proteinExistence type="predicted"/>
<dbReference type="InterPro" id="IPR052998">
    <property type="entry name" value="Hetero-Diels-Alderase-like"/>
</dbReference>
<evidence type="ECO:0000313" key="3">
    <source>
        <dbReference type="Proteomes" id="UP000077266"/>
    </source>
</evidence>
<name>A0A165QFQ1_EXIGL</name>
<sequence>MVVTLSALLLAALSSAHAASITVREVASFPVGTWLENLAVRANGQLLVTHLDVPELWSVDPLTGHSVRLAQFPGVTSAFGIAEVAHNVFAVATGNYSTATGATPGTSAVWSVDLRHLNANVTKVADVPQAGILNGIVPSPDGRGILAADSVVGAVYRVDLHTGKSSTVLSGTAYEAPANAVLPLGVNGVHIFSRSSSPTLYFTNTGAGTFARVAIHQNGTAAGDVEVVKDGLELPDDFALAPSDGSAVVTLNQVRSLITISVHGERVQVAGGSNSTDFATPTAVQFGRTLFDRTTVYVTTGGVRDATGSALTSAKVLAVTLN</sequence>
<dbReference type="InterPro" id="IPR011042">
    <property type="entry name" value="6-blade_b-propeller_TolB-like"/>
</dbReference>
<gene>
    <name evidence="2" type="ORF">EXIGLDRAFT_721758</name>
</gene>